<evidence type="ECO:0000259" key="2">
    <source>
        <dbReference type="Pfam" id="PF14698"/>
    </source>
</evidence>
<reference evidence="3" key="1">
    <citation type="submission" date="2020-05" db="EMBL/GenBank/DDBJ databases">
        <authorList>
            <person name="Chiriac C."/>
            <person name="Salcher M."/>
            <person name="Ghai R."/>
            <person name="Kavagutti S V."/>
        </authorList>
    </citation>
    <scope>NUCLEOTIDE SEQUENCE</scope>
</reference>
<dbReference type="Pfam" id="PF00206">
    <property type="entry name" value="Lyase_1"/>
    <property type="match status" value="1"/>
</dbReference>
<feature type="domain" description="Argininosuccinate lyase C-terminal" evidence="2">
    <location>
        <begin position="363"/>
        <end position="431"/>
    </location>
</feature>
<dbReference type="PRINTS" id="PR00149">
    <property type="entry name" value="FUMRATELYASE"/>
</dbReference>
<evidence type="ECO:0000259" key="1">
    <source>
        <dbReference type="Pfam" id="PF00206"/>
    </source>
</evidence>
<dbReference type="CDD" id="cd01359">
    <property type="entry name" value="Argininosuccinate_lyase"/>
    <property type="match status" value="1"/>
</dbReference>
<accession>A0A6J6QDY6</accession>
<dbReference type="GO" id="GO:0042450">
    <property type="term" value="P:L-arginine biosynthetic process via ornithine"/>
    <property type="evidence" value="ECO:0007669"/>
    <property type="project" value="InterPro"/>
</dbReference>
<dbReference type="FunFam" id="1.10.40.30:FF:000001">
    <property type="entry name" value="Argininosuccinate lyase"/>
    <property type="match status" value="1"/>
</dbReference>
<evidence type="ECO:0000313" key="3">
    <source>
        <dbReference type="EMBL" id="CAB4707623.1"/>
    </source>
</evidence>
<dbReference type="GO" id="GO:0005829">
    <property type="term" value="C:cytosol"/>
    <property type="evidence" value="ECO:0007669"/>
    <property type="project" value="TreeGrafter"/>
</dbReference>
<dbReference type="InterPro" id="IPR022761">
    <property type="entry name" value="Fumarate_lyase_N"/>
</dbReference>
<dbReference type="InterPro" id="IPR020557">
    <property type="entry name" value="Fumarate_lyase_CS"/>
</dbReference>
<name>A0A6J6QDY6_9ZZZZ</name>
<organism evidence="3">
    <name type="scientific">freshwater metagenome</name>
    <dbReference type="NCBI Taxonomy" id="449393"/>
    <lineage>
        <taxon>unclassified sequences</taxon>
        <taxon>metagenomes</taxon>
        <taxon>ecological metagenomes</taxon>
    </lineage>
</organism>
<dbReference type="EMBL" id="CAEZXV010000104">
    <property type="protein sequence ID" value="CAB4707623.1"/>
    <property type="molecule type" value="Genomic_DNA"/>
</dbReference>
<dbReference type="SUPFAM" id="SSF48557">
    <property type="entry name" value="L-aspartase-like"/>
    <property type="match status" value="1"/>
</dbReference>
<dbReference type="PANTHER" id="PTHR43814:SF1">
    <property type="entry name" value="ARGININOSUCCINATE LYASE"/>
    <property type="match status" value="1"/>
</dbReference>
<dbReference type="Gene3D" id="1.20.200.10">
    <property type="entry name" value="Fumarase/aspartase (Central domain)"/>
    <property type="match status" value="1"/>
</dbReference>
<feature type="domain" description="Fumarate lyase N-terminal" evidence="1">
    <location>
        <begin position="6"/>
        <end position="300"/>
    </location>
</feature>
<dbReference type="PRINTS" id="PR00145">
    <property type="entry name" value="ARGSUCLYASE"/>
</dbReference>
<dbReference type="PANTHER" id="PTHR43814">
    <property type="entry name" value="ARGININOSUCCINATE LYASE"/>
    <property type="match status" value="1"/>
</dbReference>
<dbReference type="HAMAP" id="MF_00006">
    <property type="entry name" value="Arg_succ_lyase"/>
    <property type="match status" value="1"/>
</dbReference>
<dbReference type="Pfam" id="PF14698">
    <property type="entry name" value="ASL_C2"/>
    <property type="match status" value="1"/>
</dbReference>
<dbReference type="InterPro" id="IPR029419">
    <property type="entry name" value="Arg_succ_lyase_C"/>
</dbReference>
<dbReference type="AlphaFoldDB" id="A0A6J6QDY6"/>
<gene>
    <name evidence="3" type="ORF">UFOPK2598_00917</name>
</gene>
<dbReference type="GO" id="GO:0004056">
    <property type="term" value="F:argininosuccinate lyase activity"/>
    <property type="evidence" value="ECO:0007669"/>
    <property type="project" value="InterPro"/>
</dbReference>
<dbReference type="Gene3D" id="1.10.40.30">
    <property type="entry name" value="Fumarase/aspartase (C-terminal domain)"/>
    <property type="match status" value="1"/>
</dbReference>
<dbReference type="InterPro" id="IPR008948">
    <property type="entry name" value="L-Aspartase-like"/>
</dbReference>
<dbReference type="FunFam" id="1.20.200.10:FF:000015">
    <property type="entry name" value="argininosuccinate lyase isoform X2"/>
    <property type="match status" value="1"/>
</dbReference>
<protein>
    <submittedName>
        <fullName evidence="3">Unannotated protein</fullName>
    </submittedName>
</protein>
<dbReference type="InterPro" id="IPR000362">
    <property type="entry name" value="Fumarate_lyase_fam"/>
</dbReference>
<dbReference type="InterPro" id="IPR009049">
    <property type="entry name" value="Argininosuccinate_lyase"/>
</dbReference>
<sequence>MALWGGRFSRQPAQSVAALSRSVDFDWRLAPYDIKVNLAHLDGLVAAGVIAAGNGEVIRAGLKALGSEIVTGKFTYNDNDEDVHSAIERGLITKIGAIGGALRAGRSRNDLVVTDFKLYLIDHLLEIAALTTDLIAAFNVQSEKLVEVIAPGFTHLQHAQPIVFGHELAKHSQALLRDVDRIGDWIVRNNFSPLGSGALAGSGLQPNPEASAQSLGFDGVLANSIDAVSDRDFAAEALFIMAMLGVHLSRIGEEFTLWSTTEFAWVVIDDAYSTGSSIMPQKKNPDIAELARGKSGRLIGNLTALLATLKGLPFAYNRDLQEDKEPTFDSVETLLVLLPALTGMVETAKFNTKTISNEAHSGFALATEIADYLAKKSIPFAAAHGAAGECVKLCESSGIELHELTEAQLQAIHPELKSDLKVFLTTAGAVASRTSSLGTSISSVTKQIADLKTATAEAKGWISNEVARFSGMMTP</sequence>
<dbReference type="PROSITE" id="PS00163">
    <property type="entry name" value="FUMARATE_LYASES"/>
    <property type="match status" value="1"/>
</dbReference>
<dbReference type="Gene3D" id="1.10.275.10">
    <property type="entry name" value="Fumarase/aspartase (N-terminal domain)"/>
    <property type="match status" value="1"/>
</dbReference>
<dbReference type="InterPro" id="IPR024083">
    <property type="entry name" value="Fumarase/histidase_N"/>
</dbReference>
<proteinExistence type="inferred from homology"/>
<dbReference type="NCBIfam" id="TIGR00838">
    <property type="entry name" value="argH"/>
    <property type="match status" value="1"/>
</dbReference>